<organism evidence="2 3">
    <name type="scientific">Puccinia coronata f. sp. avenae</name>
    <dbReference type="NCBI Taxonomy" id="200324"/>
    <lineage>
        <taxon>Eukaryota</taxon>
        <taxon>Fungi</taxon>
        <taxon>Dikarya</taxon>
        <taxon>Basidiomycota</taxon>
        <taxon>Pucciniomycotina</taxon>
        <taxon>Pucciniomycetes</taxon>
        <taxon>Pucciniales</taxon>
        <taxon>Pucciniaceae</taxon>
        <taxon>Puccinia</taxon>
    </lineage>
</organism>
<name>A0A2N5TS94_9BASI</name>
<reference evidence="2 3" key="1">
    <citation type="submission" date="2017-11" db="EMBL/GenBank/DDBJ databases">
        <title>De novo assembly and phasing of dikaryotic genomes from two isolates of Puccinia coronata f. sp. avenae, the causal agent of oat crown rust.</title>
        <authorList>
            <person name="Miller M.E."/>
            <person name="Zhang Y."/>
            <person name="Omidvar V."/>
            <person name="Sperschneider J."/>
            <person name="Schwessinger B."/>
            <person name="Raley C."/>
            <person name="Palmer J.M."/>
            <person name="Garnica D."/>
            <person name="Upadhyaya N."/>
            <person name="Rathjen J."/>
            <person name="Taylor J.M."/>
            <person name="Park R.F."/>
            <person name="Dodds P.N."/>
            <person name="Hirsch C.D."/>
            <person name="Kianian S.F."/>
            <person name="Figueroa M."/>
        </authorList>
    </citation>
    <scope>NUCLEOTIDE SEQUENCE [LARGE SCALE GENOMIC DNA]</scope>
    <source>
        <strain evidence="2">12NC29</strain>
    </source>
</reference>
<gene>
    <name evidence="2" type="ORF">PCANC_24004</name>
</gene>
<keyword evidence="3" id="KW-1185">Reference proteome</keyword>
<evidence type="ECO:0000313" key="3">
    <source>
        <dbReference type="Proteomes" id="UP000235388"/>
    </source>
</evidence>
<evidence type="ECO:0008006" key="4">
    <source>
        <dbReference type="Google" id="ProtNLM"/>
    </source>
</evidence>
<accession>A0A2N5TS94</accession>
<feature type="region of interest" description="Disordered" evidence="1">
    <location>
        <begin position="1"/>
        <end position="26"/>
    </location>
</feature>
<proteinExistence type="predicted"/>
<protein>
    <recommendedName>
        <fullName evidence="4">Retrotransposon gag domain-containing protein</fullName>
    </recommendedName>
</protein>
<evidence type="ECO:0000256" key="1">
    <source>
        <dbReference type="SAM" id="MobiDB-lite"/>
    </source>
</evidence>
<comment type="caution">
    <text evidence="2">The sequence shown here is derived from an EMBL/GenBank/DDBJ whole genome shotgun (WGS) entry which is preliminary data.</text>
</comment>
<dbReference type="Proteomes" id="UP000235388">
    <property type="component" value="Unassembled WGS sequence"/>
</dbReference>
<dbReference type="EMBL" id="PGCJ01000447">
    <property type="protein sequence ID" value="PLW28364.1"/>
    <property type="molecule type" value="Genomic_DNA"/>
</dbReference>
<dbReference type="AlphaFoldDB" id="A0A2N5TS94"/>
<evidence type="ECO:0000313" key="2">
    <source>
        <dbReference type="EMBL" id="PLW28364.1"/>
    </source>
</evidence>
<sequence length="400" mass="44171">MQHFQDAKSNPTGKHPPPPHGRSEQEERVDLLAQEMQLISNIPILPVHISSPIPSRTPSPRVNPLSLKGLLFSHAWSRPVYPMRIIWISRHFGYGPSNQRKSTAPSPAKNWYTSLIMENARRQGSFNPYGNLDGIAFTIPALLLVEAFLEALILVFGDWFMKENAKRALSACKQGTSTIGEYNSCFSSLVYLVEDVEEACIKQYVSGLNPQIILQAMSKEWRHANTLDARMELATEAAAQLDLLSLLPSDSNHTPCQCHFSSAPPPGLSFSPPHQTLPFKDPNAMEIDTAFVRRGAGGLSLMDMSRAIFRQRNLCFRCLKPTNATTHTGSLDFPNAAVSCEQHKAFVTRQCQQTTTTVSAVHTSSPPKPPNFLSSLLLTSTTHLPPKHQCSGRGTSPFSS</sequence>